<organism evidence="2 3">
    <name type="scientific">Acidovorax lacteus</name>
    <dbReference type="NCBI Taxonomy" id="1924988"/>
    <lineage>
        <taxon>Bacteria</taxon>
        <taxon>Pseudomonadati</taxon>
        <taxon>Pseudomonadota</taxon>
        <taxon>Betaproteobacteria</taxon>
        <taxon>Burkholderiales</taxon>
        <taxon>Comamonadaceae</taxon>
        <taxon>Acidovorax</taxon>
    </lineage>
</organism>
<name>A0ABP8LAW8_9BURK</name>
<dbReference type="Pfam" id="PF03886">
    <property type="entry name" value="ABC_trans_aux"/>
    <property type="match status" value="1"/>
</dbReference>
<dbReference type="Gene3D" id="3.40.50.10610">
    <property type="entry name" value="ABC-type transport auxiliary lipoprotein component"/>
    <property type="match status" value="1"/>
</dbReference>
<dbReference type="SUPFAM" id="SSF159594">
    <property type="entry name" value="XCC0632-like"/>
    <property type="match status" value="1"/>
</dbReference>
<dbReference type="EMBL" id="BAABEX010000013">
    <property type="protein sequence ID" value="GAA4425055.1"/>
    <property type="molecule type" value="Genomic_DNA"/>
</dbReference>
<evidence type="ECO:0000313" key="3">
    <source>
        <dbReference type="Proteomes" id="UP001501788"/>
    </source>
</evidence>
<evidence type="ECO:0000259" key="1">
    <source>
        <dbReference type="Pfam" id="PF03886"/>
    </source>
</evidence>
<sequence>MPQDRTMTHPLLPLRSTRTAWTTALCLAAAVVMAGCSSLPSPPARALVYDFGPGLSQVPSPPVRAGRAPLALADLDAPGLVEGSNDVLYRLAYADAQQVRSYTLARWSQPPAQLVQQALRDALAERRAVLPARDAVVQARRQGRLPLVLRAELDEFSQVFESEQRSVALVRMRATLVEPTSTGELLRGQRLFVVQRPAPTPDAAGGTRALAEATAQVVAQIATWVDETMPD</sequence>
<keyword evidence="3" id="KW-1185">Reference proteome</keyword>
<proteinExistence type="predicted"/>
<evidence type="ECO:0000313" key="2">
    <source>
        <dbReference type="EMBL" id="GAA4425055.1"/>
    </source>
</evidence>
<comment type="caution">
    <text evidence="2">The sequence shown here is derived from an EMBL/GenBank/DDBJ whole genome shotgun (WGS) entry which is preliminary data.</text>
</comment>
<dbReference type="Proteomes" id="UP001501788">
    <property type="component" value="Unassembled WGS sequence"/>
</dbReference>
<accession>A0ABP8LAW8</accession>
<feature type="domain" description="ABC-type transport auxiliary lipoprotein component" evidence="1">
    <location>
        <begin position="69"/>
        <end position="222"/>
    </location>
</feature>
<keyword evidence="2" id="KW-0449">Lipoprotein</keyword>
<protein>
    <submittedName>
        <fullName evidence="2">ABC-type transport auxiliary lipoprotein family protein</fullName>
    </submittedName>
</protein>
<reference evidence="3" key="1">
    <citation type="journal article" date="2019" name="Int. J. Syst. Evol. Microbiol.">
        <title>The Global Catalogue of Microorganisms (GCM) 10K type strain sequencing project: providing services to taxonomists for standard genome sequencing and annotation.</title>
        <authorList>
            <consortium name="The Broad Institute Genomics Platform"/>
            <consortium name="The Broad Institute Genome Sequencing Center for Infectious Disease"/>
            <person name="Wu L."/>
            <person name="Ma J."/>
        </authorList>
    </citation>
    <scope>NUCLEOTIDE SEQUENCE [LARGE SCALE GENOMIC DNA]</scope>
    <source>
        <strain evidence="3">JCM 31890</strain>
    </source>
</reference>
<dbReference type="InterPro" id="IPR005586">
    <property type="entry name" value="ABC_trans_aux"/>
</dbReference>
<gene>
    <name evidence="2" type="ORF">GCM10023090_19400</name>
</gene>